<dbReference type="STRING" id="1249481.D641_0109480"/>
<dbReference type="EMBL" id="AORC01000010">
    <property type="protein sequence ID" value="EYT49176.1"/>
    <property type="molecule type" value="Genomic_DNA"/>
</dbReference>
<keyword evidence="2" id="KW-1185">Reference proteome</keyword>
<accession>A0A022KXM1</accession>
<name>A0A022KXM1_9MICO</name>
<dbReference type="InterPro" id="IPR004260">
    <property type="entry name" value="Pyr-dimer_DNA_glycosylase"/>
</dbReference>
<dbReference type="Pfam" id="PF03013">
    <property type="entry name" value="Pyr_excise"/>
    <property type="match status" value="1"/>
</dbReference>
<reference evidence="1 2" key="1">
    <citation type="journal article" date="2013" name="Genome Announc.">
        <title>Draft genome sequence of an Actinobacterium, Brachybacterium muris strain UCD-AY4.</title>
        <authorList>
            <person name="Lo J.R."/>
            <person name="Lang J.M."/>
            <person name="Darling A.E."/>
            <person name="Eisen J.A."/>
            <person name="Coil D.A."/>
        </authorList>
    </citation>
    <scope>NUCLEOTIDE SEQUENCE [LARGE SCALE GENOMIC DNA]</scope>
    <source>
        <strain evidence="1 2">UCD-AY4</strain>
    </source>
</reference>
<evidence type="ECO:0000313" key="1">
    <source>
        <dbReference type="EMBL" id="EYT49176.1"/>
    </source>
</evidence>
<sequence>MRLWSLHPSLLDRAALVAGWRETLLAQKVLAGGTRGYTHHPQLRRFRTQPAPLEAIGAYLGALQQEATVRGYRFDVTRILHPTTIGSIPSIPVTTGQLAYELEHLRRKVEGRAPEWLPRLPEEGVTPRAHPLLQVGPGDVEDWEVR</sequence>
<gene>
    <name evidence="1" type="ORF">D641_0109480</name>
</gene>
<dbReference type="AlphaFoldDB" id="A0A022KXM1"/>
<dbReference type="Proteomes" id="UP000019754">
    <property type="component" value="Unassembled WGS sequence"/>
</dbReference>
<comment type="caution">
    <text evidence="1">The sequence shown here is derived from an EMBL/GenBank/DDBJ whole genome shotgun (WGS) entry which is preliminary data.</text>
</comment>
<evidence type="ECO:0000313" key="2">
    <source>
        <dbReference type="Proteomes" id="UP000019754"/>
    </source>
</evidence>
<keyword evidence="1" id="KW-0456">Lyase</keyword>
<dbReference type="RefSeq" id="WP_017823423.1">
    <property type="nucleotide sequence ID" value="NZ_AORC01000010.1"/>
</dbReference>
<dbReference type="HOGENOM" id="CLU_120482_0_0_11"/>
<dbReference type="GO" id="GO:0016829">
    <property type="term" value="F:lyase activity"/>
    <property type="evidence" value="ECO:0007669"/>
    <property type="project" value="UniProtKB-KW"/>
</dbReference>
<dbReference type="OrthoDB" id="3253436at2"/>
<proteinExistence type="predicted"/>
<protein>
    <submittedName>
        <fullName evidence="1">DNA lyase</fullName>
    </submittedName>
</protein>
<organism evidence="1 2">
    <name type="scientific">Brachybacterium muris UCD-AY4</name>
    <dbReference type="NCBI Taxonomy" id="1249481"/>
    <lineage>
        <taxon>Bacteria</taxon>
        <taxon>Bacillati</taxon>
        <taxon>Actinomycetota</taxon>
        <taxon>Actinomycetes</taxon>
        <taxon>Micrococcales</taxon>
        <taxon>Dermabacteraceae</taxon>
        <taxon>Brachybacterium</taxon>
    </lineage>
</organism>